<evidence type="ECO:0000313" key="1">
    <source>
        <dbReference type="EMBL" id="MCI29381.1"/>
    </source>
</evidence>
<dbReference type="PANTHER" id="PTHR48462">
    <property type="entry name" value="PROTEIN, PUTATIVE-RELATED"/>
    <property type="match status" value="1"/>
</dbReference>
<reference evidence="1 2" key="1">
    <citation type="journal article" date="2018" name="Front. Plant Sci.">
        <title>Red Clover (Trifolium pratense) and Zigzag Clover (T. medium) - A Picture of Genomic Similarities and Differences.</title>
        <authorList>
            <person name="Dluhosova J."/>
            <person name="Istvanek J."/>
            <person name="Nedelnik J."/>
            <person name="Repkova J."/>
        </authorList>
    </citation>
    <scope>NUCLEOTIDE SEQUENCE [LARGE SCALE GENOMIC DNA]</scope>
    <source>
        <strain evidence="2">cv. 10/8</strain>
        <tissue evidence="1">Leaf</tissue>
    </source>
</reference>
<dbReference type="EMBL" id="LXQA010172146">
    <property type="protein sequence ID" value="MCI29381.1"/>
    <property type="molecule type" value="Genomic_DNA"/>
</dbReference>
<accession>A0A392QYF1</accession>
<dbReference type="PANTHER" id="PTHR48462:SF1">
    <property type="entry name" value="PROTEIN, PUTATIVE-RELATED"/>
    <property type="match status" value="1"/>
</dbReference>
<name>A0A392QYF1_9FABA</name>
<organism evidence="1 2">
    <name type="scientific">Trifolium medium</name>
    <dbReference type="NCBI Taxonomy" id="97028"/>
    <lineage>
        <taxon>Eukaryota</taxon>
        <taxon>Viridiplantae</taxon>
        <taxon>Streptophyta</taxon>
        <taxon>Embryophyta</taxon>
        <taxon>Tracheophyta</taxon>
        <taxon>Spermatophyta</taxon>
        <taxon>Magnoliopsida</taxon>
        <taxon>eudicotyledons</taxon>
        <taxon>Gunneridae</taxon>
        <taxon>Pentapetalae</taxon>
        <taxon>rosids</taxon>
        <taxon>fabids</taxon>
        <taxon>Fabales</taxon>
        <taxon>Fabaceae</taxon>
        <taxon>Papilionoideae</taxon>
        <taxon>50 kb inversion clade</taxon>
        <taxon>NPAAA clade</taxon>
        <taxon>Hologalegina</taxon>
        <taxon>IRL clade</taxon>
        <taxon>Trifolieae</taxon>
        <taxon>Trifolium</taxon>
    </lineage>
</organism>
<comment type="caution">
    <text evidence="1">The sequence shown here is derived from an EMBL/GenBank/DDBJ whole genome shotgun (WGS) entry which is preliminary data.</text>
</comment>
<proteinExistence type="predicted"/>
<protein>
    <submittedName>
        <fullName evidence="1">Auxilin-like protein</fullName>
    </submittedName>
</protein>
<keyword evidence="2" id="KW-1185">Reference proteome</keyword>
<evidence type="ECO:0000313" key="2">
    <source>
        <dbReference type="Proteomes" id="UP000265520"/>
    </source>
</evidence>
<dbReference type="AlphaFoldDB" id="A0A392QYF1"/>
<dbReference type="Proteomes" id="UP000265520">
    <property type="component" value="Unassembled WGS sequence"/>
</dbReference>
<sequence>MPKFKHGISVKKEAPANFLTDPLEGRSTLRPANVLVYGWVGEKHACVDLTGVSPLVELTTGDFTVGQAALKSASSKVAKHERACSNNQHAFIPFVFDTFGFLAPDAVNILKRVQRVMHSNVVSP</sequence>
<feature type="non-terminal residue" evidence="1">
    <location>
        <position position="124"/>
    </location>
</feature>